<dbReference type="STRING" id="1965070.A0A443Q7W0"/>
<dbReference type="Proteomes" id="UP000285301">
    <property type="component" value="Unassembled WGS sequence"/>
</dbReference>
<dbReference type="PANTHER" id="PTHR46481">
    <property type="entry name" value="ZINC FINGER BED DOMAIN-CONTAINING PROTEIN 4"/>
    <property type="match status" value="1"/>
</dbReference>
<gene>
    <name evidence="8" type="ORF">B4U79_18833</name>
    <name evidence="7" type="ORF">B4U79_18834</name>
</gene>
<dbReference type="OrthoDB" id="6625919at2759"/>
<evidence type="ECO:0000256" key="2">
    <source>
        <dbReference type="ARBA" id="ARBA00022723"/>
    </source>
</evidence>
<evidence type="ECO:0000256" key="3">
    <source>
        <dbReference type="ARBA" id="ARBA00022771"/>
    </source>
</evidence>
<evidence type="ECO:0000313" key="9">
    <source>
        <dbReference type="Proteomes" id="UP000285301"/>
    </source>
</evidence>
<keyword evidence="4" id="KW-0862">Zinc</keyword>
<dbReference type="EMBL" id="NCKU01017067">
    <property type="protein sequence ID" value="RWR99069.1"/>
    <property type="molecule type" value="Genomic_DNA"/>
</dbReference>
<evidence type="ECO:0000256" key="4">
    <source>
        <dbReference type="ARBA" id="ARBA00022833"/>
    </source>
</evidence>
<evidence type="ECO:0000256" key="5">
    <source>
        <dbReference type="ARBA" id="ARBA00023242"/>
    </source>
</evidence>
<dbReference type="SUPFAM" id="SSF140996">
    <property type="entry name" value="Hermes dimerisation domain"/>
    <property type="match status" value="1"/>
</dbReference>
<evidence type="ECO:0000259" key="6">
    <source>
        <dbReference type="Pfam" id="PF04937"/>
    </source>
</evidence>
<reference evidence="8 9" key="1">
    <citation type="journal article" date="2018" name="Gigascience">
        <title>Genomes of trombidid mites reveal novel predicted allergens and laterally-transferred genes associated with secondary metabolism.</title>
        <authorList>
            <person name="Dong X."/>
            <person name="Chaisiri K."/>
            <person name="Xia D."/>
            <person name="Armstrong S.D."/>
            <person name="Fang Y."/>
            <person name="Donnelly M.J."/>
            <person name="Kadowaki T."/>
            <person name="McGarry J.W."/>
            <person name="Darby A.C."/>
            <person name="Makepeace B.L."/>
        </authorList>
    </citation>
    <scope>NUCLEOTIDE SEQUENCE [LARGE SCALE GENOMIC DNA]</scope>
    <source>
        <strain evidence="8">UoL-WK</strain>
    </source>
</reference>
<dbReference type="InterPro" id="IPR052035">
    <property type="entry name" value="ZnF_BED_domain_contain"/>
</dbReference>
<name>A0A443Q7W0_9ACAR</name>
<dbReference type="GO" id="GO:0008270">
    <property type="term" value="F:zinc ion binding"/>
    <property type="evidence" value="ECO:0007669"/>
    <property type="project" value="UniProtKB-KW"/>
</dbReference>
<keyword evidence="3" id="KW-0863">Zinc-finger</keyword>
<evidence type="ECO:0000256" key="1">
    <source>
        <dbReference type="ARBA" id="ARBA00004123"/>
    </source>
</evidence>
<feature type="domain" description="DUF659" evidence="6">
    <location>
        <begin position="78"/>
        <end position="173"/>
    </location>
</feature>
<keyword evidence="5" id="KW-0539">Nucleus</keyword>
<dbReference type="PANTHER" id="PTHR46481:SF10">
    <property type="entry name" value="ZINC FINGER BED DOMAIN-CONTAINING PROTEIN 39"/>
    <property type="match status" value="1"/>
</dbReference>
<dbReference type="AlphaFoldDB" id="A0A443Q7W0"/>
<dbReference type="EMBL" id="NCKU01017117">
    <property type="protein sequence ID" value="RWR99053.1"/>
    <property type="molecule type" value="Genomic_DNA"/>
</dbReference>
<proteinExistence type="predicted"/>
<reference evidence="8" key="2">
    <citation type="submission" date="2018-11" db="EMBL/GenBank/DDBJ databases">
        <title>Trombidioid mite genomics.</title>
        <authorList>
            <person name="Dong X."/>
        </authorList>
    </citation>
    <scope>NUCLEOTIDE SEQUENCE</scope>
    <source>
        <strain evidence="8">UoL-WK</strain>
    </source>
</reference>
<dbReference type="Pfam" id="PF04937">
    <property type="entry name" value="DUF659"/>
    <property type="match status" value="1"/>
</dbReference>
<keyword evidence="2" id="KW-0479">Metal-binding</keyword>
<evidence type="ECO:0000313" key="8">
    <source>
        <dbReference type="EMBL" id="RWR99069.1"/>
    </source>
</evidence>
<dbReference type="GO" id="GO:0005634">
    <property type="term" value="C:nucleus"/>
    <property type="evidence" value="ECO:0007669"/>
    <property type="project" value="UniProtKB-SubCell"/>
</dbReference>
<comment type="subcellular location">
    <subcellularLocation>
        <location evidence="1">Nucleus</location>
    </subcellularLocation>
</comment>
<comment type="caution">
    <text evidence="8">The sequence shown here is derived from an EMBL/GenBank/DDBJ whole genome shotgun (WGS) entry which is preliminary data.</text>
</comment>
<dbReference type="InterPro" id="IPR007021">
    <property type="entry name" value="DUF659"/>
</dbReference>
<keyword evidence="9" id="KW-1185">Reference proteome</keyword>
<organism evidence="8 9">
    <name type="scientific">Dinothrombium tinctorium</name>
    <dbReference type="NCBI Taxonomy" id="1965070"/>
    <lineage>
        <taxon>Eukaryota</taxon>
        <taxon>Metazoa</taxon>
        <taxon>Ecdysozoa</taxon>
        <taxon>Arthropoda</taxon>
        <taxon>Chelicerata</taxon>
        <taxon>Arachnida</taxon>
        <taxon>Acari</taxon>
        <taxon>Acariformes</taxon>
        <taxon>Trombidiformes</taxon>
        <taxon>Prostigmata</taxon>
        <taxon>Anystina</taxon>
        <taxon>Parasitengona</taxon>
        <taxon>Trombidioidea</taxon>
        <taxon>Trombidiidae</taxon>
        <taxon>Dinothrombium</taxon>
    </lineage>
</organism>
<protein>
    <recommendedName>
        <fullName evidence="6">DUF659 domain-containing protein</fullName>
    </recommendedName>
</protein>
<evidence type="ECO:0000313" key="7">
    <source>
        <dbReference type="EMBL" id="RWR99053.1"/>
    </source>
</evidence>
<accession>A0A443Q7W0</accession>
<sequence length="177" mass="20041">MQENDTDKITTLDKSFLKQAKKQSTNDKYVAISSSDFKDEIDAHLAKAIFVNNLPFTIVQNKSFEAFVSKLNPSYKLPSRQYLSTTLLDNEYDRIQKQANKLISECNSLSIILDGWTNIKNNAVINIIVCTPTPIFYRSIDSGVESHKGDYLFNLVDKIVQELGPKKVSSVVTMRLI</sequence>